<dbReference type="EMBL" id="JARRAG010000001">
    <property type="protein sequence ID" value="MDG3002583.1"/>
    <property type="molecule type" value="Genomic_DNA"/>
</dbReference>
<name>A0ABT6F4R7_9BACT</name>
<keyword evidence="2" id="KW-0732">Signal</keyword>
<dbReference type="InterPro" id="IPR011110">
    <property type="entry name" value="Reg_prop"/>
</dbReference>
<dbReference type="PANTHER" id="PTHR43547:SF2">
    <property type="entry name" value="HYBRID SIGNAL TRANSDUCTION HISTIDINE KINASE C"/>
    <property type="match status" value="1"/>
</dbReference>
<comment type="caution">
    <text evidence="3">The sequence shown here is derived from an EMBL/GenBank/DDBJ whole genome shotgun (WGS) entry which is preliminary data.</text>
</comment>
<accession>A0ABT6F4R7</accession>
<organism evidence="3 4">
    <name type="scientific">Paludisphaera mucosa</name>
    <dbReference type="NCBI Taxonomy" id="3030827"/>
    <lineage>
        <taxon>Bacteria</taxon>
        <taxon>Pseudomonadati</taxon>
        <taxon>Planctomycetota</taxon>
        <taxon>Planctomycetia</taxon>
        <taxon>Isosphaerales</taxon>
        <taxon>Isosphaeraceae</taxon>
        <taxon>Paludisphaera</taxon>
    </lineage>
</organism>
<evidence type="ECO:0000313" key="4">
    <source>
        <dbReference type="Proteomes" id="UP001216907"/>
    </source>
</evidence>
<feature type="signal peptide" evidence="2">
    <location>
        <begin position="1"/>
        <end position="25"/>
    </location>
</feature>
<dbReference type="PANTHER" id="PTHR43547">
    <property type="entry name" value="TWO-COMPONENT HISTIDINE KINASE"/>
    <property type="match status" value="1"/>
</dbReference>
<dbReference type="SUPFAM" id="SSF63829">
    <property type="entry name" value="Calcium-dependent phosphotriesterase"/>
    <property type="match status" value="1"/>
</dbReference>
<dbReference type="Gene3D" id="2.130.10.10">
    <property type="entry name" value="YVTN repeat-like/Quinoprotein amine dehydrogenase"/>
    <property type="match status" value="2"/>
</dbReference>
<evidence type="ECO:0000313" key="3">
    <source>
        <dbReference type="EMBL" id="MDG3002583.1"/>
    </source>
</evidence>
<keyword evidence="1" id="KW-0597">Phosphoprotein</keyword>
<dbReference type="Pfam" id="PF07494">
    <property type="entry name" value="Reg_prop"/>
    <property type="match status" value="4"/>
</dbReference>
<reference evidence="3 4" key="1">
    <citation type="submission" date="2023-03" db="EMBL/GenBank/DDBJ databases">
        <title>Paludisphaera mucosa sp. nov. a novel planctomycete from northern fen.</title>
        <authorList>
            <person name="Ivanova A."/>
        </authorList>
    </citation>
    <scope>NUCLEOTIDE SEQUENCE [LARGE SCALE GENOMIC DNA]</scope>
    <source>
        <strain evidence="3 4">Pla2</strain>
    </source>
</reference>
<keyword evidence="4" id="KW-1185">Reference proteome</keyword>
<dbReference type="Proteomes" id="UP001216907">
    <property type="component" value="Unassembled WGS sequence"/>
</dbReference>
<dbReference type="InterPro" id="IPR015943">
    <property type="entry name" value="WD40/YVTN_repeat-like_dom_sf"/>
</dbReference>
<dbReference type="RefSeq" id="WP_277858947.1">
    <property type="nucleotide sequence ID" value="NZ_JARRAG010000001.1"/>
</dbReference>
<evidence type="ECO:0000256" key="2">
    <source>
        <dbReference type="SAM" id="SignalP"/>
    </source>
</evidence>
<feature type="chain" id="PRO_5045289366" evidence="2">
    <location>
        <begin position="26"/>
        <end position="361"/>
    </location>
</feature>
<proteinExistence type="predicted"/>
<sequence length="361" mass="39832">MKNVPTLCLAFTALLLTNSSGGVRATVQDLGVTPRASKPKLTRTQGGTEYMQVRCGLQDGVGNHWFGTTGEGVYRYDGKGFTQYTVEDGLNSNIVWSILEDKKGRIWFGTDSGLSRWDGKGIRSVPIPPASESSGSATASPKQALAAQTVWSMLEDRKGTIWFGTSEGVFRCEGEVIVPFLEKGQVRNPSGLHLKMVDDILEDRRGILWLASGMPPGREGLCRFDGTSLTRFNPGGEEWIRTVVEDPKGDLWLGTRHKGVWRYDGKTFSRCLEQEGLGMPLLVDRSGNVWFSGVEGEDGLGNSTGIWRYDGKSFRNFSAKEGPGKYGVWCMFEDRDGDIWVGTRNTGLYRYAGGSFTRFSE</sequence>
<protein>
    <submittedName>
        <fullName evidence="3">Two-component regulator propeller domain-containing protein</fullName>
    </submittedName>
</protein>
<gene>
    <name evidence="3" type="ORF">PZE19_02180</name>
</gene>
<evidence type="ECO:0000256" key="1">
    <source>
        <dbReference type="ARBA" id="ARBA00022553"/>
    </source>
</evidence>